<evidence type="ECO:0000313" key="5">
    <source>
        <dbReference type="EMBL" id="MBR7834387.1"/>
    </source>
</evidence>
<organism evidence="5 6">
    <name type="scientific">Actinospica durhamensis</name>
    <dbReference type="NCBI Taxonomy" id="1508375"/>
    <lineage>
        <taxon>Bacteria</taxon>
        <taxon>Bacillati</taxon>
        <taxon>Actinomycetota</taxon>
        <taxon>Actinomycetes</taxon>
        <taxon>Catenulisporales</taxon>
        <taxon>Actinospicaceae</taxon>
        <taxon>Actinospica</taxon>
    </lineage>
</organism>
<evidence type="ECO:0000259" key="4">
    <source>
        <dbReference type="Pfam" id="PF13407"/>
    </source>
</evidence>
<dbReference type="RefSeq" id="WP_212528907.1">
    <property type="nucleotide sequence ID" value="NZ_JAGSOG010000057.1"/>
</dbReference>
<comment type="similarity">
    <text evidence="2">Belongs to the bacterial solute-binding protein 2 family.</text>
</comment>
<feature type="domain" description="Periplasmic binding protein" evidence="4">
    <location>
        <begin position="94"/>
        <end position="348"/>
    </location>
</feature>
<dbReference type="GO" id="GO:0030313">
    <property type="term" value="C:cell envelope"/>
    <property type="evidence" value="ECO:0007669"/>
    <property type="project" value="UniProtKB-SubCell"/>
</dbReference>
<evidence type="ECO:0000256" key="1">
    <source>
        <dbReference type="ARBA" id="ARBA00004196"/>
    </source>
</evidence>
<comment type="subcellular location">
    <subcellularLocation>
        <location evidence="1">Cell envelope</location>
    </subcellularLocation>
</comment>
<reference evidence="5" key="1">
    <citation type="submission" date="2021-04" db="EMBL/GenBank/DDBJ databases">
        <title>Genome based classification of Actinospica acidithermotolerans sp. nov., an actinobacterium isolated from an Indonesian hot spring.</title>
        <authorList>
            <person name="Kusuma A.B."/>
            <person name="Putra K.E."/>
            <person name="Nafisah S."/>
            <person name="Loh J."/>
            <person name="Nouioui I."/>
            <person name="Goodfellow M."/>
        </authorList>
    </citation>
    <scope>NUCLEOTIDE SEQUENCE</scope>
    <source>
        <strain evidence="5">CSCA 57</strain>
    </source>
</reference>
<dbReference type="EMBL" id="JAGSOG010000057">
    <property type="protein sequence ID" value="MBR7834387.1"/>
    <property type="molecule type" value="Genomic_DNA"/>
</dbReference>
<dbReference type="PANTHER" id="PTHR46847">
    <property type="entry name" value="D-ALLOSE-BINDING PERIPLASMIC PROTEIN-RELATED"/>
    <property type="match status" value="1"/>
</dbReference>
<dbReference type="InterPro" id="IPR025997">
    <property type="entry name" value="SBP_2_dom"/>
</dbReference>
<evidence type="ECO:0000256" key="2">
    <source>
        <dbReference type="ARBA" id="ARBA00007639"/>
    </source>
</evidence>
<sequence length="406" mass="41277">MRIPSRPVAGLTALALTAGLGLSACSSSKKANAAATSSAGSSCGTIPDTSPSDPDGVLAALPSDLKALYNGYSTAVYKSAFASWKPSSSTNKTVGLLLSETNNGYQLALQSILEGQLKAAGYTVDAVTSSDQVTDQVADFNQMVEQKVALIVYEPLSSSAFTTAVSTAATAGIPSISLINSVDSADTVSLGANDWLQGAEMAQYVAKEIGGSGKVLDVHGISGVGIDTATYQGVKAVFGQCSGITTDDSIYDQFADSTAKSSVQTYLSTHPQKIAAAITSGAGATGVLEGFQAAGKTVPIIANDSMEDGQLAYWYQNKSSYNGVGITATPPQLATAATTLVKALMAGEGVKLSAVVLDTPLVTNDNVADWFTSDMTTSSTGNASGPSTLDVLPSTELDQVLSNPAS</sequence>
<gene>
    <name evidence="5" type="ORF">KDL01_14020</name>
</gene>
<dbReference type="PANTHER" id="PTHR46847:SF1">
    <property type="entry name" value="D-ALLOSE-BINDING PERIPLASMIC PROTEIN-RELATED"/>
    <property type="match status" value="1"/>
</dbReference>
<keyword evidence="3" id="KW-0732">Signal</keyword>
<protein>
    <submittedName>
        <fullName evidence="5">Substrate-binding domain-containing protein</fullName>
    </submittedName>
</protein>
<dbReference type="Pfam" id="PF13407">
    <property type="entry name" value="Peripla_BP_4"/>
    <property type="match status" value="1"/>
</dbReference>
<dbReference type="PROSITE" id="PS51257">
    <property type="entry name" value="PROKAR_LIPOPROTEIN"/>
    <property type="match status" value="1"/>
</dbReference>
<proteinExistence type="inferred from homology"/>
<evidence type="ECO:0000313" key="6">
    <source>
        <dbReference type="Proteomes" id="UP000675781"/>
    </source>
</evidence>
<name>A0A941IQM5_9ACTN</name>
<comment type="caution">
    <text evidence="5">The sequence shown here is derived from an EMBL/GenBank/DDBJ whole genome shotgun (WGS) entry which is preliminary data.</text>
</comment>
<accession>A0A941IQM5</accession>
<dbReference type="GO" id="GO:0030246">
    <property type="term" value="F:carbohydrate binding"/>
    <property type="evidence" value="ECO:0007669"/>
    <property type="project" value="UniProtKB-ARBA"/>
</dbReference>
<dbReference type="Gene3D" id="3.40.50.2300">
    <property type="match status" value="2"/>
</dbReference>
<evidence type="ECO:0000256" key="3">
    <source>
        <dbReference type="ARBA" id="ARBA00022729"/>
    </source>
</evidence>
<dbReference type="SUPFAM" id="SSF53822">
    <property type="entry name" value="Periplasmic binding protein-like I"/>
    <property type="match status" value="1"/>
</dbReference>
<dbReference type="Proteomes" id="UP000675781">
    <property type="component" value="Unassembled WGS sequence"/>
</dbReference>
<dbReference type="InterPro" id="IPR028082">
    <property type="entry name" value="Peripla_BP_I"/>
</dbReference>
<keyword evidence="6" id="KW-1185">Reference proteome</keyword>
<dbReference type="AlphaFoldDB" id="A0A941IQM5"/>